<evidence type="ECO:0000256" key="1">
    <source>
        <dbReference type="SAM" id="MobiDB-lite"/>
    </source>
</evidence>
<name>A0A0B4HSA5_METGA</name>
<feature type="region of interest" description="Disordered" evidence="1">
    <location>
        <begin position="540"/>
        <end position="567"/>
    </location>
</feature>
<feature type="compositionally biased region" description="Acidic residues" evidence="1">
    <location>
        <begin position="1"/>
        <end position="39"/>
    </location>
</feature>
<dbReference type="Proteomes" id="UP000031192">
    <property type="component" value="Unassembled WGS sequence"/>
</dbReference>
<reference evidence="2 3" key="1">
    <citation type="journal article" date="2014" name="Proc. Natl. Acad. Sci. U.S.A.">
        <title>Trajectory and genomic determinants of fungal-pathogen speciation and host adaptation.</title>
        <authorList>
            <person name="Hu X."/>
            <person name="Xiao G."/>
            <person name="Zheng P."/>
            <person name="Shang Y."/>
            <person name="Su Y."/>
            <person name="Zhang X."/>
            <person name="Liu X."/>
            <person name="Zhan S."/>
            <person name="St Leger R.J."/>
            <person name="Wang C."/>
        </authorList>
    </citation>
    <scope>NUCLEOTIDE SEQUENCE [LARGE SCALE GENOMIC DNA]</scope>
    <source>
        <strain evidence="2 3">ARSEF 977</strain>
    </source>
</reference>
<sequence>MQATTYEDEPDREEEGLSQLEGEEDPWDDEDKDEDEDSLEASLSPISVDKAYLCETAADETDDDKGTRSRSFQRWKIDHTPGNFKYSLGRFIAKVLSSEFDGPQALEILQRRCTMNYGSPNAGSIPARSDNTYVLSYHLDFISVIGRPLRPTVRQNARLFDNVTISLQKWHSQYSAKHAKGVPADLTNRTFRLAEGSTREEWFIVMHPGQQSTVPGDDAAHHRRDGGKRNGGGATALARCHAEALAAYIKELFLDSTLLGEGVEACWKLGGKESQKIAFGSWVKVQELFVKGWPDFTRQHAYDRFWVDNQPAFHAYNYGGNIKIEVTQQLEALERETAIRPVDEDEDDDIASDEGSSDGAGDDDDDDDDDDNIRQDTREEPTSAHEAGGQPPTGDGSVGSVEVDEQSATDTERNMEDAVANRTEQSDDGVSSHPSGTERDASQAPHAEGQEEPVQEEDDLYVRDDVDEGSGGNQRGEESPVAGSTPDGPAEPDDRNDGLYSDGLRQLRVELEEKYNLDNVDSISYALAVNVDCDAPVAGRVSSPARSSATSPFPSSTPSPQPAASQRNEITGEALCLLADRNRIAREYVGKGDFTFYPLGFHPAYGNFTSHGPPRFLARDQLAIMKDNMSFLNDGADILDFGYFQAYSNIKRSIRHSSEDLLATRGSATAALTIPASDANSRAQTRKKQQGLLERLRGQLTPDNPGASTPFARERQRIQAAIAAKEYAFRFEQVVSINVKRLVPGQRTFSTVLQPIFQLIRFFLREKTSYLGVLRQFPSVAFPGVLAGFARVFELALREMEERFSADGCKGLCLALSEGVAALDRLGNFCFTGDSTVLPPRVLRPLKTMDSLREGGWPYISPDLLDLREGRGFIDLRRWPRKEDERPLLMHVASLAYHYGSQVATNRESQLWFAELGGRDMRGLAGTSRFVEEVFRELWVDDTRSFVSHKLQQRLNRGVRGGQTSMNADQATLAKTRAALSEWEASWNPFSWSKFERLSEEVLSVDTEGMMIKAGSIMERTRLDVARQIYRILQGSGSLTAIVSRHSKWAAVLKAAIQHTGLDLVTRDQWIGSIAGALHSLNIEWMPGAHKGYITCRRIIKLRGSAANGSQVTAGQPGSEKRAALVAMAEYEAQNRPGVKRARKRRIDFGCAFPFKEVPPLILEGFRNQRAKKGNAGHRVLSHYETALHCLQDCLGDPKCELMLLLVLTVCSSSERLDVNEGEHHFSVSDRPNNPGLLASCLVTRMLWFLRPKAFPWKQDEGQVLRVPEMIKHMEHKGNLRMVEQMGWIRRVRGNRPTPRMNEVEFQHEEELMRLKKELVSLMKDPERFIETVIGSRDAIWLDRCSSIIVDV</sequence>
<dbReference type="HOGENOM" id="CLU_008675_0_0_1"/>
<feature type="compositionally biased region" description="Acidic residues" evidence="1">
    <location>
        <begin position="343"/>
        <end position="371"/>
    </location>
</feature>
<comment type="caution">
    <text evidence="2">The sequence shown here is derived from an EMBL/GenBank/DDBJ whole genome shotgun (WGS) entry which is preliminary data.</text>
</comment>
<accession>A0A0B4HSA5</accession>
<proteinExistence type="predicted"/>
<feature type="region of interest" description="Disordered" evidence="1">
    <location>
        <begin position="212"/>
        <end position="232"/>
    </location>
</feature>
<feature type="region of interest" description="Disordered" evidence="1">
    <location>
        <begin position="1"/>
        <end position="47"/>
    </location>
</feature>
<organism evidence="2 3">
    <name type="scientific">Metarhizium guizhouense (strain ARSEF 977)</name>
    <dbReference type="NCBI Taxonomy" id="1276136"/>
    <lineage>
        <taxon>Eukaryota</taxon>
        <taxon>Fungi</taxon>
        <taxon>Dikarya</taxon>
        <taxon>Ascomycota</taxon>
        <taxon>Pezizomycotina</taxon>
        <taxon>Sordariomycetes</taxon>
        <taxon>Hypocreomycetidae</taxon>
        <taxon>Hypocreales</taxon>
        <taxon>Clavicipitaceae</taxon>
        <taxon>Metarhizium</taxon>
    </lineage>
</organism>
<gene>
    <name evidence="2" type="ORF">MGU_10309</name>
</gene>
<feature type="region of interest" description="Disordered" evidence="1">
    <location>
        <begin position="338"/>
        <end position="500"/>
    </location>
</feature>
<protein>
    <submittedName>
        <fullName evidence="2">Uncharacterized protein</fullName>
    </submittedName>
</protein>
<feature type="compositionally biased region" description="Low complexity" evidence="1">
    <location>
        <begin position="542"/>
        <end position="554"/>
    </location>
</feature>
<keyword evidence="3" id="KW-1185">Reference proteome</keyword>
<feature type="compositionally biased region" description="Basic and acidic residues" evidence="1">
    <location>
        <begin position="372"/>
        <end position="383"/>
    </location>
</feature>
<dbReference type="EMBL" id="AZNH01000090">
    <property type="protein sequence ID" value="KID82369.1"/>
    <property type="molecule type" value="Genomic_DNA"/>
</dbReference>
<evidence type="ECO:0000313" key="2">
    <source>
        <dbReference type="EMBL" id="KID82369.1"/>
    </source>
</evidence>
<feature type="compositionally biased region" description="Acidic residues" evidence="1">
    <location>
        <begin position="450"/>
        <end position="459"/>
    </location>
</feature>
<evidence type="ECO:0000313" key="3">
    <source>
        <dbReference type="Proteomes" id="UP000031192"/>
    </source>
</evidence>